<keyword evidence="1" id="KW-0732">Signal</keyword>
<evidence type="ECO:0000313" key="3">
    <source>
        <dbReference type="Proteomes" id="UP000199101"/>
    </source>
</evidence>
<sequence>MRPMLILAAIIVGSASAPSATPANAEDASWGCQVLLCAASQSPSWNGVPYCVPPMTKLIAAMKEPGFSWPICHEANAGKPGHETYEDCPVGTTVGFSSQGNNGGGGEPDQCIKTVDICRSGGQRASDADLRGAVIRRTFGDRGDSCTEQIATPRPRRADPYFFDIPDEQGVKQRFWFNLNH</sequence>
<dbReference type="OrthoDB" id="8162253at2"/>
<dbReference type="AlphaFoldDB" id="A0A1C3X4K6"/>
<keyword evidence="3" id="KW-1185">Reference proteome</keyword>
<evidence type="ECO:0000256" key="1">
    <source>
        <dbReference type="SAM" id="SignalP"/>
    </source>
</evidence>
<protein>
    <submittedName>
        <fullName evidence="2">Uncharacterized protein</fullName>
    </submittedName>
</protein>
<name>A0A1C3X4K6_9HYPH</name>
<gene>
    <name evidence="2" type="ORF">GA0061103_0094</name>
</gene>
<accession>A0A1C3X4K6</accession>
<evidence type="ECO:0000313" key="2">
    <source>
        <dbReference type="EMBL" id="SCB47147.1"/>
    </source>
</evidence>
<feature type="chain" id="PRO_5008686190" evidence="1">
    <location>
        <begin position="26"/>
        <end position="181"/>
    </location>
</feature>
<dbReference type="EMBL" id="FMAG01000010">
    <property type="protein sequence ID" value="SCB47147.1"/>
    <property type="molecule type" value="Genomic_DNA"/>
</dbReference>
<organism evidence="2 3">
    <name type="scientific">Rhizobium multihospitium</name>
    <dbReference type="NCBI Taxonomy" id="410764"/>
    <lineage>
        <taxon>Bacteria</taxon>
        <taxon>Pseudomonadati</taxon>
        <taxon>Pseudomonadota</taxon>
        <taxon>Alphaproteobacteria</taxon>
        <taxon>Hyphomicrobiales</taxon>
        <taxon>Rhizobiaceae</taxon>
        <taxon>Rhizobium/Agrobacterium group</taxon>
        <taxon>Rhizobium</taxon>
    </lineage>
</organism>
<dbReference type="STRING" id="410764.GA0061103_0094"/>
<feature type="signal peptide" evidence="1">
    <location>
        <begin position="1"/>
        <end position="25"/>
    </location>
</feature>
<reference evidence="3" key="1">
    <citation type="submission" date="2016-08" db="EMBL/GenBank/DDBJ databases">
        <authorList>
            <person name="Varghese N."/>
            <person name="Submissions Spin"/>
        </authorList>
    </citation>
    <scope>NUCLEOTIDE SEQUENCE [LARGE SCALE GENOMIC DNA]</scope>
    <source>
        <strain evidence="3">HAMBI 2975</strain>
    </source>
</reference>
<dbReference type="Proteomes" id="UP000199101">
    <property type="component" value="Unassembled WGS sequence"/>
</dbReference>
<proteinExistence type="predicted"/>